<gene>
    <name evidence="1" type="ORF">ACFOX3_13845</name>
</gene>
<dbReference type="EMBL" id="JBHSCX010000020">
    <property type="protein sequence ID" value="MFC4363393.1"/>
    <property type="molecule type" value="Genomic_DNA"/>
</dbReference>
<reference evidence="2" key="1">
    <citation type="journal article" date="2019" name="Int. J. Syst. Evol. Microbiol.">
        <title>The Global Catalogue of Microorganisms (GCM) 10K type strain sequencing project: providing services to taxonomists for standard genome sequencing and annotation.</title>
        <authorList>
            <consortium name="The Broad Institute Genomics Platform"/>
            <consortium name="The Broad Institute Genome Sequencing Center for Infectious Disease"/>
            <person name="Wu L."/>
            <person name="Ma J."/>
        </authorList>
    </citation>
    <scope>NUCLEOTIDE SEQUENCE [LARGE SCALE GENOMIC DNA]</scope>
    <source>
        <strain evidence="2">CECT 8570</strain>
    </source>
</reference>
<protein>
    <submittedName>
        <fullName evidence="1">Uncharacterized protein</fullName>
    </submittedName>
</protein>
<keyword evidence="2" id="KW-1185">Reference proteome</keyword>
<evidence type="ECO:0000313" key="1">
    <source>
        <dbReference type="EMBL" id="MFC4363393.1"/>
    </source>
</evidence>
<proteinExistence type="predicted"/>
<organism evidence="1 2">
    <name type="scientific">Simiduia curdlanivorans</name>
    <dbReference type="NCBI Taxonomy" id="1492769"/>
    <lineage>
        <taxon>Bacteria</taxon>
        <taxon>Pseudomonadati</taxon>
        <taxon>Pseudomonadota</taxon>
        <taxon>Gammaproteobacteria</taxon>
        <taxon>Cellvibrionales</taxon>
        <taxon>Cellvibrionaceae</taxon>
        <taxon>Simiduia</taxon>
    </lineage>
</organism>
<sequence length="179" mass="20730">MFRKIINLFRRRPNQQSTATIVHDSPAQDLSYDDHQWAAVEARKTGERHMKEGDYNAAWKHLCIAKDEFIKHASDCGFTFDQSIALDATISEIMADVLRREGRHIPALVHIIYWIIAGSRVNKKIKRHGDKFKAYFDRCKFTSISRAEAWLEVQFVGDAHAYFIAESLVKRWSGFGEEN</sequence>
<evidence type="ECO:0000313" key="2">
    <source>
        <dbReference type="Proteomes" id="UP001595840"/>
    </source>
</evidence>
<dbReference type="Proteomes" id="UP001595840">
    <property type="component" value="Unassembled WGS sequence"/>
</dbReference>
<comment type="caution">
    <text evidence="1">The sequence shown here is derived from an EMBL/GenBank/DDBJ whole genome shotgun (WGS) entry which is preliminary data.</text>
</comment>
<accession>A0ABV8V8B2</accession>
<name>A0ABV8V8B2_9GAMM</name>
<dbReference type="RefSeq" id="WP_290261154.1">
    <property type="nucleotide sequence ID" value="NZ_JAUFQG010000004.1"/>
</dbReference>